<keyword evidence="1" id="KW-0732">Signal</keyword>
<feature type="signal peptide" evidence="1">
    <location>
        <begin position="1"/>
        <end position="18"/>
    </location>
</feature>
<dbReference type="RefSeq" id="WP_083503761.1">
    <property type="nucleotide sequence ID" value="NZ_CAAAIF010000024.1"/>
</dbReference>
<dbReference type="InterPro" id="IPR010837">
    <property type="entry name" value="Conjugal_tfr_TrbH"/>
</dbReference>
<sequence length="136" mass="15328">MMKNLVLVLMLLSLSACTSMRYGNVSQMSEKSTEFIVKESLIRLVSLYPPAKTKLAIVRPRDNFGLKLIKALRQSGYSVSEGSNAKGAINFFYVMDAPIQNKLYRVTLYLGSKTLTRAYSIKKGTLRPLGLWTRQE</sequence>
<proteinExistence type="predicted"/>
<reference evidence="2 3" key="1">
    <citation type="submission" date="2015-11" db="EMBL/GenBank/DDBJ databases">
        <title>Genomic analysis of 38 Legionella species identifies large and diverse effector repertoires.</title>
        <authorList>
            <person name="Burstein D."/>
            <person name="Amaro F."/>
            <person name="Zusman T."/>
            <person name="Lifshitz Z."/>
            <person name="Cohen O."/>
            <person name="Gilbert J.A."/>
            <person name="Pupko T."/>
            <person name="Shuman H.A."/>
            <person name="Segal G."/>
        </authorList>
    </citation>
    <scope>NUCLEOTIDE SEQUENCE [LARGE SCALE GENOMIC DNA]</scope>
    <source>
        <strain evidence="2 3">ATCC 49506</strain>
    </source>
</reference>
<feature type="chain" id="PRO_5006916069" evidence="1">
    <location>
        <begin position="19"/>
        <end position="136"/>
    </location>
</feature>
<dbReference type="PROSITE" id="PS51257">
    <property type="entry name" value="PROKAR_LIPOPROTEIN"/>
    <property type="match status" value="1"/>
</dbReference>
<evidence type="ECO:0000313" key="2">
    <source>
        <dbReference type="EMBL" id="KTD38608.1"/>
    </source>
</evidence>
<keyword evidence="3" id="KW-1185">Reference proteome</keyword>
<dbReference type="OrthoDB" id="5654246at2"/>
<comment type="caution">
    <text evidence="2">The sequence shown here is derived from an EMBL/GenBank/DDBJ whole genome shotgun (WGS) entry which is preliminary data.</text>
</comment>
<dbReference type="Proteomes" id="UP000054725">
    <property type="component" value="Unassembled WGS sequence"/>
</dbReference>
<evidence type="ECO:0000256" key="1">
    <source>
        <dbReference type="SAM" id="SignalP"/>
    </source>
</evidence>
<organism evidence="2 3">
    <name type="scientific">Legionella nautarum</name>
    <dbReference type="NCBI Taxonomy" id="45070"/>
    <lineage>
        <taxon>Bacteria</taxon>
        <taxon>Pseudomonadati</taxon>
        <taxon>Pseudomonadota</taxon>
        <taxon>Gammaproteobacteria</taxon>
        <taxon>Legionellales</taxon>
        <taxon>Legionellaceae</taxon>
        <taxon>Legionella</taxon>
    </lineage>
</organism>
<gene>
    <name evidence="2" type="ORF">Lnau_0523</name>
</gene>
<evidence type="ECO:0000313" key="3">
    <source>
        <dbReference type="Proteomes" id="UP000054725"/>
    </source>
</evidence>
<protein>
    <submittedName>
        <fullName evidence="2">Conjugal transfer protein TrbH</fullName>
    </submittedName>
</protein>
<dbReference type="AlphaFoldDB" id="A0A0W0X1Y0"/>
<dbReference type="STRING" id="45070.Lnau_0523"/>
<accession>A0A0W0X1Y0</accession>
<name>A0A0W0X1Y0_9GAMM</name>
<dbReference type="EMBL" id="LNYO01000006">
    <property type="protein sequence ID" value="KTD38608.1"/>
    <property type="molecule type" value="Genomic_DNA"/>
</dbReference>
<dbReference type="Pfam" id="PF07283">
    <property type="entry name" value="TrbH"/>
    <property type="match status" value="2"/>
</dbReference>
<dbReference type="PATRIC" id="fig|45070.6.peg.550"/>